<keyword evidence="2" id="KW-1185">Reference proteome</keyword>
<accession>A0ABN8RHC2</accession>
<evidence type="ECO:0000313" key="2">
    <source>
        <dbReference type="Proteomes" id="UP001159405"/>
    </source>
</evidence>
<dbReference type="Proteomes" id="UP001159405">
    <property type="component" value="Unassembled WGS sequence"/>
</dbReference>
<protein>
    <submittedName>
        <fullName evidence="1">Uncharacterized protein</fullName>
    </submittedName>
</protein>
<gene>
    <name evidence="1" type="ORF">PLOB_00020967</name>
</gene>
<organism evidence="1 2">
    <name type="scientific">Porites lobata</name>
    <dbReference type="NCBI Taxonomy" id="104759"/>
    <lineage>
        <taxon>Eukaryota</taxon>
        <taxon>Metazoa</taxon>
        <taxon>Cnidaria</taxon>
        <taxon>Anthozoa</taxon>
        <taxon>Hexacorallia</taxon>
        <taxon>Scleractinia</taxon>
        <taxon>Fungiina</taxon>
        <taxon>Poritidae</taxon>
        <taxon>Porites</taxon>
    </lineage>
</organism>
<comment type="caution">
    <text evidence="1">The sequence shown here is derived from an EMBL/GenBank/DDBJ whole genome shotgun (WGS) entry which is preliminary data.</text>
</comment>
<evidence type="ECO:0000313" key="1">
    <source>
        <dbReference type="EMBL" id="CAH3178691.1"/>
    </source>
</evidence>
<proteinExistence type="predicted"/>
<reference evidence="1 2" key="1">
    <citation type="submission" date="2022-05" db="EMBL/GenBank/DDBJ databases">
        <authorList>
            <consortium name="Genoscope - CEA"/>
            <person name="William W."/>
        </authorList>
    </citation>
    <scope>NUCLEOTIDE SEQUENCE [LARGE SCALE GENOMIC DNA]</scope>
</reference>
<dbReference type="EMBL" id="CALNXK010000243">
    <property type="protein sequence ID" value="CAH3178691.1"/>
    <property type="molecule type" value="Genomic_DNA"/>
</dbReference>
<name>A0ABN8RHC2_9CNID</name>
<sequence>MYVQLRRGSLFRVLTTFQHRAPKHSVTWQSLSTSSLSMASLQWGGSIKELLRSTKQYLKGDYKVHSVEASFVADHCRIYALSDPTNEEYRRTWNHVHNDSCPQCSQLQTLLSTLERKCSSEQLSEDDRAEMLHVFR</sequence>